<dbReference type="Pfam" id="PF11751">
    <property type="entry name" value="PorP_SprF"/>
    <property type="match status" value="1"/>
</dbReference>
<name>A0A1W1YDF9_9FLAO</name>
<keyword evidence="3" id="KW-1185">Reference proteome</keyword>
<protein>
    <submittedName>
        <fullName evidence="2">Type IX secretion system membrane protein, PorP/SprF family</fullName>
    </submittedName>
</protein>
<dbReference type="Proteomes" id="UP000192360">
    <property type="component" value="Unassembled WGS sequence"/>
</dbReference>
<dbReference type="InterPro" id="IPR019861">
    <property type="entry name" value="PorP/SprF_Bacteroidetes"/>
</dbReference>
<accession>A0A1W1YDF9</accession>
<dbReference type="AlphaFoldDB" id="A0A1W1YDF9"/>
<evidence type="ECO:0000313" key="3">
    <source>
        <dbReference type="Proteomes" id="UP000192360"/>
    </source>
</evidence>
<gene>
    <name evidence="2" type="ORF">SAMN05660703_0284</name>
</gene>
<sequence>MVDTSTMNNLNKLPLFFCIFFFGILIRCYGQREPQYTQYMYNIGSFNPAYVGTVENAEIVGAYRAQWISVDGAPTTMRFGVNLPFSNEKNGLGFNIIHDQLGPSAQTYFDIAYSFQVNVSDNTKLSFGVDAGGALLNVDYTKGSFEIINEPLLNTNSFNNFYPTIGAGLFLYGENWYTGLSVPNFLTDVVYNDEVSVFIEDKPQFNLIGGYVFNISDGLKFKPAFLLNYLDGLPLNANISTNFLISDVVTLGASYRFDNAVSGMAGIQISNSTFLGYSYDYSTNGFSGYNDGSHEVILKFFLGKGGSTKDKNAKSGNTKGKPKQIDTPRFF</sequence>
<feature type="region of interest" description="Disordered" evidence="1">
    <location>
        <begin position="307"/>
        <end position="331"/>
    </location>
</feature>
<evidence type="ECO:0000256" key="1">
    <source>
        <dbReference type="SAM" id="MobiDB-lite"/>
    </source>
</evidence>
<organism evidence="2 3">
    <name type="scientific">Cellulophaga tyrosinoxydans</name>
    <dbReference type="NCBI Taxonomy" id="504486"/>
    <lineage>
        <taxon>Bacteria</taxon>
        <taxon>Pseudomonadati</taxon>
        <taxon>Bacteroidota</taxon>
        <taxon>Flavobacteriia</taxon>
        <taxon>Flavobacteriales</taxon>
        <taxon>Flavobacteriaceae</taxon>
        <taxon>Cellulophaga</taxon>
    </lineage>
</organism>
<dbReference type="NCBIfam" id="TIGR03519">
    <property type="entry name" value="T9SS_PorP_fam"/>
    <property type="match status" value="1"/>
</dbReference>
<reference evidence="2 3" key="1">
    <citation type="submission" date="2017-04" db="EMBL/GenBank/DDBJ databases">
        <authorList>
            <person name="Afonso C.L."/>
            <person name="Miller P.J."/>
            <person name="Scott M.A."/>
            <person name="Spackman E."/>
            <person name="Goraichik I."/>
            <person name="Dimitrov K.M."/>
            <person name="Suarez D.L."/>
            <person name="Swayne D.E."/>
        </authorList>
    </citation>
    <scope>NUCLEOTIDE SEQUENCE [LARGE SCALE GENOMIC DNA]</scope>
    <source>
        <strain evidence="2 3">DSM 21164</strain>
    </source>
</reference>
<dbReference type="EMBL" id="FWXO01000001">
    <property type="protein sequence ID" value="SMC33851.1"/>
    <property type="molecule type" value="Genomic_DNA"/>
</dbReference>
<proteinExistence type="predicted"/>
<dbReference type="STRING" id="504486.SAMN05660703_0284"/>
<evidence type="ECO:0000313" key="2">
    <source>
        <dbReference type="EMBL" id="SMC33851.1"/>
    </source>
</evidence>